<reference evidence="2 4" key="1">
    <citation type="submission" date="2015-05" db="EMBL/GenBank/DDBJ databases">
        <authorList>
            <person name="Rovetto F."/>
            <person name="Cocolin L."/>
            <person name="Illeghems K."/>
            <person name="Van Nieuwerburgh F."/>
            <person name="Houf K."/>
        </authorList>
    </citation>
    <scope>NUCLEOTIDE SEQUENCE [LARGE SCALE GENOMIC DNA]</scope>
    <source>
        <strain evidence="2 4">117434</strain>
    </source>
</reference>
<evidence type="ECO:0000313" key="5">
    <source>
        <dbReference type="Proteomes" id="UP000322644"/>
    </source>
</evidence>
<feature type="chain" id="PRO_5043143702" evidence="1">
    <location>
        <begin position="19"/>
        <end position="114"/>
    </location>
</feature>
<proteinExistence type="predicted"/>
<keyword evidence="4" id="KW-1185">Reference proteome</keyword>
<dbReference type="Proteomes" id="UP000322644">
    <property type="component" value="Chromosome"/>
</dbReference>
<dbReference type="Proteomes" id="UP000093159">
    <property type="component" value="Unassembled WGS sequence"/>
</dbReference>
<dbReference type="PROSITE" id="PS51257">
    <property type="entry name" value="PROKAR_LIPOPROTEIN"/>
    <property type="match status" value="1"/>
</dbReference>
<reference evidence="3 5" key="3">
    <citation type="submission" date="2019-09" db="EMBL/GenBank/DDBJ databases">
        <title>Taxonomic note: a critical rebuttal of the proposed division of the genus Arcobacter into six genera, emended descriptions of Arcobacter anaerophilus and the genus Arcobacter, and an assessment of genus-level boundaries for Epsilonproteobacteria using in silico genomic comparator tools.</title>
        <authorList>
            <person name="On S.L.W."/>
            <person name="Miller W.G."/>
            <person name="Biggs P."/>
            <person name="Cornelius A."/>
            <person name="Vandamme P."/>
        </authorList>
    </citation>
    <scope>NUCLEOTIDE SEQUENCE [LARGE SCALE GENOMIC DNA]</scope>
    <source>
        <strain evidence="3 5">CCUG 56899</strain>
    </source>
</reference>
<reference evidence="3 5" key="2">
    <citation type="submission" date="2019-09" db="EMBL/GenBank/DDBJ databases">
        <title>Complete genome sequencing of four Arcobacter species reveals a diverse suite of mobile elements.</title>
        <authorList>
            <person name="Miller W.G."/>
            <person name="Yee E."/>
            <person name="Bono J.L."/>
        </authorList>
    </citation>
    <scope>NUCLEOTIDE SEQUENCE [LARGE SCALE GENOMIC DNA]</scope>
    <source>
        <strain evidence="3 5">CCUG 56899</strain>
    </source>
</reference>
<dbReference type="OrthoDB" id="5801454at2"/>
<dbReference type="EMBL" id="CP036246">
    <property type="protein sequence ID" value="QEP39840.1"/>
    <property type="molecule type" value="Genomic_DNA"/>
</dbReference>
<evidence type="ECO:0000313" key="3">
    <source>
        <dbReference type="EMBL" id="QEP39840.1"/>
    </source>
</evidence>
<evidence type="ECO:0000313" key="2">
    <source>
        <dbReference type="EMBL" id="OCL91556.1"/>
    </source>
</evidence>
<accession>A0A1C0AWR3</accession>
<sequence>MKKSLILGTILVATIAFTGCSSVKIKSEDTSTLMRYDGTNTDYSKLDSYKKGTVCTSYEVGRGYVGSTSVADAAKQAGISKVKHVDVHTEYKETPGFMSSTKSDFKKCVTVYGE</sequence>
<evidence type="ECO:0000313" key="4">
    <source>
        <dbReference type="Proteomes" id="UP000093159"/>
    </source>
</evidence>
<name>A0A1C0AWR3_9BACT</name>
<organism evidence="3 5">
    <name type="scientific">Arcobacter porcinus</name>
    <dbReference type="NCBI Taxonomy" id="1935204"/>
    <lineage>
        <taxon>Bacteria</taxon>
        <taxon>Pseudomonadati</taxon>
        <taxon>Campylobacterota</taxon>
        <taxon>Epsilonproteobacteria</taxon>
        <taxon>Campylobacterales</taxon>
        <taxon>Arcobacteraceae</taxon>
        <taxon>Arcobacter</taxon>
    </lineage>
</organism>
<dbReference type="AlphaFoldDB" id="A0A1C0AWR3"/>
<dbReference type="RefSeq" id="WP_066170338.1">
    <property type="nucleotide sequence ID" value="NZ_CP036246.2"/>
</dbReference>
<dbReference type="EMBL" id="LDIR01000002">
    <property type="protein sequence ID" value="OCL91556.1"/>
    <property type="molecule type" value="Genomic_DNA"/>
</dbReference>
<keyword evidence="1" id="KW-0732">Signal</keyword>
<feature type="signal peptide" evidence="1">
    <location>
        <begin position="1"/>
        <end position="18"/>
    </location>
</feature>
<dbReference type="KEGG" id="apoc:APORC_0206"/>
<evidence type="ECO:0000256" key="1">
    <source>
        <dbReference type="SAM" id="SignalP"/>
    </source>
</evidence>
<protein>
    <submittedName>
        <fullName evidence="3">TRL domain-containing protein</fullName>
    </submittedName>
</protein>
<gene>
    <name evidence="2" type="ORF">AAX28_01296</name>
    <name evidence="3" type="ORF">APORC_0206</name>
</gene>